<evidence type="ECO:0000256" key="3">
    <source>
        <dbReference type="ARBA" id="ARBA00022475"/>
    </source>
</evidence>
<dbReference type="GO" id="GO:0098552">
    <property type="term" value="C:side of membrane"/>
    <property type="evidence" value="ECO:0007669"/>
    <property type="project" value="UniProtKB-KW"/>
</dbReference>
<dbReference type="GeneID" id="116450768"/>
<gene>
    <name evidence="15" type="primary">GPC4</name>
</gene>
<dbReference type="CTD" id="2239"/>
<keyword evidence="7 12" id="KW-0472">Membrane</keyword>
<dbReference type="Ensembl" id="ENSCMUT00000015678.2">
    <property type="protein sequence ID" value="ENSCMUP00000014602.1"/>
    <property type="gene ID" value="ENSCMUG00000009120.2"/>
</dbReference>
<sequence>MLGSSGALLLPLLAAVLLGAPVPAQPAGEAACLPVRTAFQVLQPGAKWVPEGPVPGTDLQVCIPKGSTCCSRKMEEKYQATARLKMEQLLQSASVDLKFLVIQNAAVFQEAFEIVVRHARNFTNSMFRIYYQSMGPRALKFVGELFTDISLYILGSDINVNDMVNEFFDSLFPLVYSHLINPGFPDPSVEMTECLRATRRDLKVFGNYPKMMMTQVSKSLQATRVFLQALNLGIEVINTTDHLKFSKDCGRALLKMWYCSHCQGLLLAKPCAGYCGAVMQGCLAGVLEIQNLWKEYIGSLEGLTRGMHGIYDMEHVLLSLFSVVRDAIIHVQKNEGKLSTAISRLCGHAQQRQIRSANYPEDLFIDKKVLKVTDIEQEETLSSRRRELIAKLKSHSSFYSTLPEYICNHSSAVQNDTLCWNGQEVVERYSPQITRNGAKAQAGNHEVKIKGPEPVISQIIDKLKHINQVNHESCATWTAWLGPVWLVLFLGCRGMRIPQRSKHPAAEQSRSLSARWTWVLAVVHWSNGFELLLRGMTLPHRKASGKAPEEEEEESGDCDDEDDCGRGSGDGVLRVRNQLRFLAGDHLKVCSQGYTCCSQEMEEKYSQQSKQDFRNAVVELSNHLQTVFSSRYKKFDEFFKELLENAEKSLNDMFVRTYGRLYMQNSELFKDLFVELKRYYVGGNVNLEEMLNEFWARLLERMFRLVNPQYHFTDEYLECVSKYTEQLKPFGDVPRKLKLQVTRAFVAARTFAQGLAVARDVISKVSAVNPTPQGTRALLKMMYCPHCQGLVSVKPCYNYCFNVMRGCLANQGDLDAEWNIFMDSMLLVAERLEGPFNIESVMDPIDVKISDAIMNMQENSMQVSQKVFQGCGQPKTLAQGRTARSVSESGFSARFRPYNPEERPTTAAGTSLDRLVTDVKEKLKQAKKFWSSLPGNICNDEKMSVGTVNENECWNGSAKSRYDFAVTGNGLASQVNNPEVEVDITKPDMVIRQQIMALRVMTNKLKNAYSGNDVDFIDISEESSGEESGSGCELQQCSPEFEFNATEVTGNSSKSDKTVNTSAATRSGLSQAALLLNILFLAMQRQWR</sequence>
<evidence type="ECO:0000256" key="5">
    <source>
        <dbReference type="ARBA" id="ARBA00022729"/>
    </source>
</evidence>
<reference evidence="16" key="1">
    <citation type="submission" date="2019-10" db="EMBL/GenBank/DDBJ databases">
        <title>Corvus moneduloides (New Caledonian crow) genome, bCorMon1, primary haplotype.</title>
        <authorList>
            <person name="Rutz C."/>
            <person name="Fungtammasan C."/>
            <person name="Mountcastle J."/>
            <person name="Formenti G."/>
            <person name="Chow W."/>
            <person name="Howe K."/>
            <person name="Steele M.P."/>
            <person name="Fernandes J."/>
            <person name="Gilbert M.T.P."/>
            <person name="Fedrigo O."/>
            <person name="Jarvis E.D."/>
            <person name="Gemmell N."/>
        </authorList>
    </citation>
    <scope>NUCLEOTIDE SEQUENCE [LARGE SCALE GENOMIC DNA]</scope>
</reference>
<evidence type="ECO:0000256" key="8">
    <source>
        <dbReference type="ARBA" id="ARBA00023180"/>
    </source>
</evidence>
<dbReference type="InterPro" id="IPR001863">
    <property type="entry name" value="Glypican"/>
</dbReference>
<dbReference type="GO" id="GO:0016477">
    <property type="term" value="P:cell migration"/>
    <property type="evidence" value="ECO:0007669"/>
    <property type="project" value="TreeGrafter"/>
</dbReference>
<comment type="function">
    <text evidence="12">Cell surface proteoglycan.</text>
</comment>
<comment type="similarity">
    <text evidence="2 11">Belongs to the glypican family.</text>
</comment>
<dbReference type="GO" id="GO:0098696">
    <property type="term" value="P:regulation of neurotransmitter receptor localization to postsynaptic specialization membrane"/>
    <property type="evidence" value="ECO:0007669"/>
    <property type="project" value="TreeGrafter"/>
</dbReference>
<evidence type="ECO:0000256" key="1">
    <source>
        <dbReference type="ARBA" id="ARBA00004609"/>
    </source>
</evidence>
<dbReference type="GO" id="GO:0045202">
    <property type="term" value="C:synapse"/>
    <property type="evidence" value="ECO:0007669"/>
    <property type="project" value="TreeGrafter"/>
</dbReference>
<accession>A0A8C3E0A8</accession>
<comment type="subcellular location">
    <subcellularLocation>
        <location evidence="1 12">Cell membrane</location>
        <topology evidence="1 12">Lipid-anchor</topology>
        <topology evidence="1 12">GPI-anchor</topology>
    </subcellularLocation>
</comment>
<keyword evidence="6 12" id="KW-0654">Proteoglycan</keyword>
<keyword evidence="8" id="KW-0325">Glycoprotein</keyword>
<dbReference type="Proteomes" id="UP000694553">
    <property type="component" value="Unassembled WGS sequence"/>
</dbReference>
<dbReference type="GO" id="GO:0099560">
    <property type="term" value="P:synaptic membrane adhesion"/>
    <property type="evidence" value="ECO:0007669"/>
    <property type="project" value="TreeGrafter"/>
</dbReference>
<evidence type="ECO:0000256" key="9">
    <source>
        <dbReference type="ARBA" id="ARBA00023207"/>
    </source>
</evidence>
<dbReference type="InterPro" id="IPR019803">
    <property type="entry name" value="Glypican_CS"/>
</dbReference>
<dbReference type="OrthoDB" id="10010764at2759"/>
<keyword evidence="3" id="KW-1003">Cell membrane</keyword>
<keyword evidence="16" id="KW-1185">Reference proteome</keyword>
<feature type="compositionally biased region" description="Acidic residues" evidence="13">
    <location>
        <begin position="549"/>
        <end position="563"/>
    </location>
</feature>
<evidence type="ECO:0000313" key="15">
    <source>
        <dbReference type="Ensembl" id="ENSCMUP00000014602.1"/>
    </source>
</evidence>
<dbReference type="GO" id="GO:0005576">
    <property type="term" value="C:extracellular region"/>
    <property type="evidence" value="ECO:0007669"/>
    <property type="project" value="TreeGrafter"/>
</dbReference>
<organism evidence="15 16">
    <name type="scientific">Corvus moneduloides</name>
    <name type="common">New Caledonian crow</name>
    <dbReference type="NCBI Taxonomy" id="1196302"/>
    <lineage>
        <taxon>Eukaryota</taxon>
        <taxon>Metazoa</taxon>
        <taxon>Chordata</taxon>
        <taxon>Craniata</taxon>
        <taxon>Vertebrata</taxon>
        <taxon>Euteleostomi</taxon>
        <taxon>Archelosauria</taxon>
        <taxon>Archosauria</taxon>
        <taxon>Dinosauria</taxon>
        <taxon>Saurischia</taxon>
        <taxon>Theropoda</taxon>
        <taxon>Coelurosauria</taxon>
        <taxon>Aves</taxon>
        <taxon>Neognathae</taxon>
        <taxon>Neoaves</taxon>
        <taxon>Telluraves</taxon>
        <taxon>Australaves</taxon>
        <taxon>Passeriformes</taxon>
        <taxon>Corvoidea</taxon>
        <taxon>Corvidae</taxon>
        <taxon>Corvus</taxon>
    </lineage>
</organism>
<evidence type="ECO:0000256" key="13">
    <source>
        <dbReference type="SAM" id="MobiDB-lite"/>
    </source>
</evidence>
<evidence type="ECO:0000256" key="6">
    <source>
        <dbReference type="ARBA" id="ARBA00022974"/>
    </source>
</evidence>
<feature type="signal peptide" evidence="14">
    <location>
        <begin position="1"/>
        <end position="24"/>
    </location>
</feature>
<dbReference type="AlphaFoldDB" id="A0A8C3E0A8"/>
<dbReference type="RefSeq" id="XP_031979374.1">
    <property type="nucleotide sequence ID" value="XM_032123483.1"/>
</dbReference>
<evidence type="ECO:0000256" key="7">
    <source>
        <dbReference type="ARBA" id="ARBA00023136"/>
    </source>
</evidence>
<dbReference type="GO" id="GO:0005886">
    <property type="term" value="C:plasma membrane"/>
    <property type="evidence" value="ECO:0007669"/>
    <property type="project" value="UniProtKB-SubCell"/>
</dbReference>
<keyword evidence="9 12" id="KW-0357">Heparan sulfate</keyword>
<dbReference type="Pfam" id="PF01153">
    <property type="entry name" value="Glypican"/>
    <property type="match status" value="2"/>
</dbReference>
<evidence type="ECO:0000256" key="2">
    <source>
        <dbReference type="ARBA" id="ARBA00010260"/>
    </source>
</evidence>
<proteinExistence type="inferred from homology"/>
<keyword evidence="5 14" id="KW-0732">Signal</keyword>
<dbReference type="GO" id="GO:0009966">
    <property type="term" value="P:regulation of signal transduction"/>
    <property type="evidence" value="ECO:0007669"/>
    <property type="project" value="InterPro"/>
</dbReference>
<evidence type="ECO:0000313" key="16">
    <source>
        <dbReference type="Proteomes" id="UP000694553"/>
    </source>
</evidence>
<feature type="chain" id="PRO_5043534696" evidence="14">
    <location>
        <begin position="25"/>
        <end position="1088"/>
    </location>
</feature>
<evidence type="ECO:0000256" key="14">
    <source>
        <dbReference type="SAM" id="SignalP"/>
    </source>
</evidence>
<name>A0A8C3E0A8_CORMO</name>
<reference evidence="15" key="2">
    <citation type="submission" date="2025-08" db="UniProtKB">
        <authorList>
            <consortium name="Ensembl"/>
        </authorList>
    </citation>
    <scope>IDENTIFICATION</scope>
</reference>
<keyword evidence="10 12" id="KW-0449">Lipoprotein</keyword>
<dbReference type="GO" id="GO:0009986">
    <property type="term" value="C:cell surface"/>
    <property type="evidence" value="ECO:0007669"/>
    <property type="project" value="TreeGrafter"/>
</dbReference>
<evidence type="ECO:0000256" key="12">
    <source>
        <dbReference type="RuleBase" id="RU003519"/>
    </source>
</evidence>
<dbReference type="PROSITE" id="PS01207">
    <property type="entry name" value="GLYPICAN"/>
    <property type="match status" value="2"/>
</dbReference>
<feature type="region of interest" description="Disordered" evidence="13">
    <location>
        <begin position="543"/>
        <end position="564"/>
    </location>
</feature>
<dbReference type="GO" id="GO:1905606">
    <property type="term" value="P:regulation of presynapse assembly"/>
    <property type="evidence" value="ECO:0007669"/>
    <property type="project" value="TreeGrafter"/>
</dbReference>
<evidence type="ECO:0000256" key="4">
    <source>
        <dbReference type="ARBA" id="ARBA00022622"/>
    </source>
</evidence>
<evidence type="ECO:0000256" key="11">
    <source>
        <dbReference type="RuleBase" id="RU003518"/>
    </source>
</evidence>
<dbReference type="PANTHER" id="PTHR10822">
    <property type="entry name" value="GLYPICAN"/>
    <property type="match status" value="1"/>
</dbReference>
<dbReference type="PANTHER" id="PTHR10822:SF25">
    <property type="entry name" value="GLYPICAN-4"/>
    <property type="match status" value="1"/>
</dbReference>
<keyword evidence="4 12" id="KW-0336">GPI-anchor</keyword>
<evidence type="ECO:0000256" key="10">
    <source>
        <dbReference type="ARBA" id="ARBA00023288"/>
    </source>
</evidence>
<protein>
    <submittedName>
        <fullName evidence="15">Glypican 4</fullName>
    </submittedName>
</protein>
<reference evidence="15" key="3">
    <citation type="submission" date="2025-09" db="UniProtKB">
        <authorList>
            <consortium name="Ensembl"/>
        </authorList>
    </citation>
    <scope>IDENTIFICATION</scope>
</reference>